<accession>A0A1H3SCG6</accession>
<dbReference type="Proteomes" id="UP000183417">
    <property type="component" value="Unassembled WGS sequence"/>
</dbReference>
<sequence>MIRRIASWLFNRYMLELLGLVALSLLIWFVGPLVFIQPYQPLGSPTVRWWLIAGLFILWFLRLLLKWWRAQRMNEHLMTGLSRLTSPREADGTPAAGSEEVAELESRFKEALDTLSKTRFGQTEGGLFGRWNKRYIYQLPWYLIIGSPGSGKTTALINSGLDFPLAAQFGKRAIPGMGGTRNCDWWFTDQAVLLDTAGRYTTQESDAEQDKAAWKGFMQLLRRFRGRQPVNGVIVTLSVQELLSSSDTERAQLAQLIGLRLSELCEELTIRFPVYVLVTKSDLLAGFNEFFGAMSREERAQVWGFTYPYDEKTQRSPASDPQAASALYMEEFDALVAQINRLLPQRLMTEPDLARRSLLYALPQQFAGLKDVVRDTLDAAFSASRFKEKPLLRGVYFTSGTQEGMPFDRVMSALSRRFALRGRLPADAVPQQGRSYFLESLFKDVMFNESGLTGRNAKKERQLRLLQAAGLCALLLALGGAALAWTLSYENNQRYLNEVADNAGTLRQAVEESKATDPDNVVALVPMLNHAARVAQSSRFEESAPLGWRWGLLQVPKVQTAAHATYLRLLEDAWLPRLSSHVARSLRQVSTGSPEASYETLKAYLMLYEPDHFDATFVKAWLRSDWENTLPQHLVQAGLVDQLSEHLDRLIDGRVVVSAQPIDANLVAEVRQRLAQMSPAQRAYSRLKQLLNTGDKLPPDFSVVRASGPEAPQVFARASGKPLTQGISGLFTYDGYHGLFLHELPKVTTLLAKEETWVLGQAEGRRSVAQEVLTGQLANEVKRLYLMEYARLWETFLADIRPIRTASLEQAGEQARLYSSANSSLEQFIRAVARETTLARRPDQQEGGSSGSTSSWLGEKLQRIREEQHQLSRLTGKPLNVGGMLATGTLEADIVDFRFREYRRLATSNGSGPAPITASLQVLNEAAAVIASARQQVIQGGGVPPSLSGTLEKVRSEAKRVPPPLNSMYEALATSTSSFVGSSVRSTLGGNLNATIGDFCRRAILGRYPFTRSATRDVTTDDFARLFATGGTMDEFFRTQLQTMVDISTVPWTFKQGVDGTPVGGSASLAAFQRAASIRDVFFRAGGNTPGIRLEIKPLDMDASISQMVLDVDGEIVRYQHGPQIPKAVSWPGTRGTGQARLQITAAGAQNTGIVTEGPWALHRLFDRAQILPGNSPERFTAIFTIDGRKLRMEVTTSSVLNPFRLKAMEEFECPDRL</sequence>
<dbReference type="EMBL" id="FNPE01000019">
    <property type="protein sequence ID" value="SDZ35245.1"/>
    <property type="molecule type" value="Genomic_DNA"/>
</dbReference>
<dbReference type="GeneID" id="94692227"/>
<evidence type="ECO:0000313" key="6">
    <source>
        <dbReference type="EMBL" id="SDZ35245.1"/>
    </source>
</evidence>
<dbReference type="KEGG" id="dla:I6G47_05015"/>
<organism evidence="6 7">
    <name type="scientific">Delftia lacustris</name>
    <dbReference type="NCBI Taxonomy" id="558537"/>
    <lineage>
        <taxon>Bacteria</taxon>
        <taxon>Pseudomonadati</taxon>
        <taxon>Pseudomonadota</taxon>
        <taxon>Betaproteobacteria</taxon>
        <taxon>Burkholderiales</taxon>
        <taxon>Comamonadaceae</taxon>
        <taxon>Delftia</taxon>
    </lineage>
</organism>
<dbReference type="InterPro" id="IPR010623">
    <property type="entry name" value="IcmF_C"/>
</dbReference>
<evidence type="ECO:0000313" key="5">
    <source>
        <dbReference type="EMBL" id="QPS82443.1"/>
    </source>
</evidence>
<keyword evidence="1" id="KW-1133">Transmembrane helix</keyword>
<feature type="domain" description="Type VI secretion system IcmF C-terminal" evidence="2">
    <location>
        <begin position="1095"/>
        <end position="1199"/>
    </location>
</feature>
<keyword evidence="1" id="KW-0812">Transmembrane</keyword>
<dbReference type="Pfam" id="PF06761">
    <property type="entry name" value="IcmF-related"/>
    <property type="match status" value="1"/>
</dbReference>
<dbReference type="EMBL" id="CP065748">
    <property type="protein sequence ID" value="QPS82443.1"/>
    <property type="molecule type" value="Genomic_DNA"/>
</dbReference>
<evidence type="ECO:0000313" key="7">
    <source>
        <dbReference type="Proteomes" id="UP000183417"/>
    </source>
</evidence>
<dbReference type="InterPro" id="IPR027417">
    <property type="entry name" value="P-loop_NTPase"/>
</dbReference>
<gene>
    <name evidence="5" type="primary">tssM</name>
    <name evidence="5" type="ORF">I6G47_05015</name>
    <name evidence="6" type="ORF">SAMN05421547_11948</name>
</gene>
<dbReference type="SUPFAM" id="SSF52540">
    <property type="entry name" value="P-loop containing nucleoside triphosphate hydrolases"/>
    <property type="match status" value="1"/>
</dbReference>
<reference evidence="5 8" key="2">
    <citation type="submission" date="2020-12" db="EMBL/GenBank/DDBJ databases">
        <title>FDA dAtabase for Regulatory Grade micrObial Sequences (FDA-ARGOS): Supporting development and validation of Infectious Disease Dx tests.</title>
        <authorList>
            <person name="Sproer C."/>
            <person name="Gronow S."/>
            <person name="Severitt S."/>
            <person name="Schroder I."/>
            <person name="Tallon L."/>
            <person name="Sadzewicz L."/>
            <person name="Zhao X."/>
            <person name="Boylan J."/>
            <person name="Ott S."/>
            <person name="Bowen H."/>
            <person name="Vavikolanu K."/>
            <person name="Mehta A."/>
            <person name="Aluvathingal J."/>
            <person name="Nadendla S."/>
            <person name="Lowell S."/>
            <person name="Myers T."/>
            <person name="Yan Y."/>
            <person name="Sichtig H."/>
        </authorList>
    </citation>
    <scope>NUCLEOTIDE SEQUENCE [LARGE SCALE GENOMIC DNA]</scope>
    <source>
        <strain evidence="5 8">FDAARGOS_890</strain>
    </source>
</reference>
<keyword evidence="1" id="KW-0472">Membrane</keyword>
<keyword evidence="8" id="KW-1185">Reference proteome</keyword>
<dbReference type="CDD" id="cd00882">
    <property type="entry name" value="Ras_like_GTPase"/>
    <property type="match status" value="1"/>
</dbReference>
<feature type="transmembrane region" description="Helical" evidence="1">
    <location>
        <begin position="12"/>
        <end position="35"/>
    </location>
</feature>
<evidence type="ECO:0000313" key="8">
    <source>
        <dbReference type="Proteomes" id="UP000595064"/>
    </source>
</evidence>
<dbReference type="PANTHER" id="PTHR36153:SF1">
    <property type="entry name" value="TYPE VI SECRETION SYSTEM COMPONENT TSSM1"/>
    <property type="match status" value="1"/>
</dbReference>
<dbReference type="AlphaFoldDB" id="A0A1H3SCG6"/>
<dbReference type="RefSeq" id="WP_016446986.1">
    <property type="nucleotide sequence ID" value="NZ_CP065748.1"/>
</dbReference>
<feature type="transmembrane region" description="Helical" evidence="1">
    <location>
        <begin position="465"/>
        <end position="487"/>
    </location>
</feature>
<dbReference type="InterPro" id="IPR009612">
    <property type="entry name" value="IcmF-rel"/>
</dbReference>
<dbReference type="Gene3D" id="3.40.50.300">
    <property type="entry name" value="P-loop containing nucleotide triphosphate hydrolases"/>
    <property type="match status" value="1"/>
</dbReference>
<evidence type="ECO:0000256" key="1">
    <source>
        <dbReference type="SAM" id="Phobius"/>
    </source>
</evidence>
<dbReference type="Pfam" id="PF14331">
    <property type="entry name" value="IcmF-related_N"/>
    <property type="match status" value="1"/>
</dbReference>
<dbReference type="InterPro" id="IPR053156">
    <property type="entry name" value="T6SS_TssM-like"/>
</dbReference>
<dbReference type="Proteomes" id="UP000595064">
    <property type="component" value="Chromosome"/>
</dbReference>
<evidence type="ECO:0000259" key="4">
    <source>
        <dbReference type="Pfam" id="PF14331"/>
    </source>
</evidence>
<evidence type="ECO:0000259" key="2">
    <source>
        <dbReference type="Pfam" id="PF06744"/>
    </source>
</evidence>
<dbReference type="InterPro" id="IPR025743">
    <property type="entry name" value="TssM1_N"/>
</dbReference>
<dbReference type="PANTHER" id="PTHR36153">
    <property type="entry name" value="INNER MEMBRANE PROTEIN-RELATED"/>
    <property type="match status" value="1"/>
</dbReference>
<feature type="domain" description="IcmF-related" evidence="3">
    <location>
        <begin position="526"/>
        <end position="837"/>
    </location>
</feature>
<feature type="transmembrane region" description="Helical" evidence="1">
    <location>
        <begin position="47"/>
        <end position="65"/>
    </location>
</feature>
<dbReference type="NCBIfam" id="TIGR03348">
    <property type="entry name" value="VI_IcmF"/>
    <property type="match status" value="1"/>
</dbReference>
<protein>
    <submittedName>
        <fullName evidence="5">Type VI secretion system membrane subunit TssM</fullName>
    </submittedName>
    <submittedName>
        <fullName evidence="6">Type VI secretion system protein ImpL</fullName>
    </submittedName>
</protein>
<feature type="domain" description="Type VI secretion system component TssM1 N-terminal" evidence="4">
    <location>
        <begin position="208"/>
        <end position="473"/>
    </location>
</feature>
<dbReference type="InterPro" id="IPR017731">
    <property type="entry name" value="TssM1-like"/>
</dbReference>
<dbReference type="Pfam" id="PF06744">
    <property type="entry name" value="IcmF_C"/>
    <property type="match status" value="1"/>
</dbReference>
<proteinExistence type="predicted"/>
<reference evidence="6 7" key="1">
    <citation type="submission" date="2016-10" db="EMBL/GenBank/DDBJ databases">
        <authorList>
            <person name="de Groot N.N."/>
        </authorList>
    </citation>
    <scope>NUCLEOTIDE SEQUENCE [LARGE SCALE GENOMIC DNA]</scope>
    <source>
        <strain evidence="6 7">LMG 24775</strain>
    </source>
</reference>
<evidence type="ECO:0000259" key="3">
    <source>
        <dbReference type="Pfam" id="PF06761"/>
    </source>
</evidence>
<name>A0A1H3SCG6_9BURK</name>